<comment type="caution">
    <text evidence="2">The sequence shown here is derived from an EMBL/GenBank/DDBJ whole genome shotgun (WGS) entry which is preliminary data.</text>
</comment>
<proteinExistence type="predicted"/>
<organism evidence="2 3">
    <name type="scientific">Nocardioides lentus</name>
    <dbReference type="NCBI Taxonomy" id="338077"/>
    <lineage>
        <taxon>Bacteria</taxon>
        <taxon>Bacillati</taxon>
        <taxon>Actinomycetota</taxon>
        <taxon>Actinomycetes</taxon>
        <taxon>Propionibacteriales</taxon>
        <taxon>Nocardioidaceae</taxon>
        <taxon>Nocardioides</taxon>
    </lineage>
</organism>
<dbReference type="Proteomes" id="UP001501612">
    <property type="component" value="Unassembled WGS sequence"/>
</dbReference>
<dbReference type="InterPro" id="IPR011437">
    <property type="entry name" value="DUF1540"/>
</dbReference>
<feature type="domain" description="DUF1540" evidence="1">
    <location>
        <begin position="57"/>
        <end position="79"/>
    </location>
</feature>
<gene>
    <name evidence="2" type="ORF">GCM10009737_06890</name>
</gene>
<reference evidence="2 3" key="1">
    <citation type="journal article" date="2019" name="Int. J. Syst. Evol. Microbiol.">
        <title>The Global Catalogue of Microorganisms (GCM) 10K type strain sequencing project: providing services to taxonomists for standard genome sequencing and annotation.</title>
        <authorList>
            <consortium name="The Broad Institute Genomics Platform"/>
            <consortium name="The Broad Institute Genome Sequencing Center for Infectious Disease"/>
            <person name="Wu L."/>
            <person name="Ma J."/>
        </authorList>
    </citation>
    <scope>NUCLEOTIDE SEQUENCE [LARGE SCALE GENOMIC DNA]</scope>
    <source>
        <strain evidence="2 3">JCM 14046</strain>
    </source>
</reference>
<feature type="domain" description="DUF1540" evidence="1">
    <location>
        <begin position="12"/>
        <end position="35"/>
    </location>
</feature>
<evidence type="ECO:0000313" key="2">
    <source>
        <dbReference type="EMBL" id="GAA1908503.1"/>
    </source>
</evidence>
<dbReference type="Pfam" id="PF07561">
    <property type="entry name" value="DUF1540"/>
    <property type="match status" value="2"/>
</dbReference>
<dbReference type="EMBL" id="BAAAMY010000002">
    <property type="protein sequence ID" value="GAA1908503.1"/>
    <property type="molecule type" value="Genomic_DNA"/>
</dbReference>
<dbReference type="RefSeq" id="WP_344003769.1">
    <property type="nucleotide sequence ID" value="NZ_BAAAMY010000002.1"/>
</dbReference>
<protein>
    <submittedName>
        <fullName evidence="2">DUF1540 domain-containing protein</fullName>
    </submittedName>
</protein>
<name>A0ABN2P0Q1_9ACTN</name>
<accession>A0ABN2P0Q1</accession>
<sequence length="92" mass="9112">MTTTSLPIVSTCGTTGCSYNHDSDCHAGAITVTQGCGTYVDVAGEAGIDTRAQVGACHRSECVHNTALECGADSVAIGPSGGVADCLTFATA</sequence>
<evidence type="ECO:0000259" key="1">
    <source>
        <dbReference type="Pfam" id="PF07561"/>
    </source>
</evidence>
<keyword evidence="3" id="KW-1185">Reference proteome</keyword>
<evidence type="ECO:0000313" key="3">
    <source>
        <dbReference type="Proteomes" id="UP001501612"/>
    </source>
</evidence>